<comment type="caution">
    <text evidence="1">The sequence shown here is derived from an EMBL/GenBank/DDBJ whole genome shotgun (WGS) entry which is preliminary data.</text>
</comment>
<organism evidence="1 2">
    <name type="scientific">Magnetospirillum molischianum DSM 120</name>
    <dbReference type="NCBI Taxonomy" id="1150626"/>
    <lineage>
        <taxon>Bacteria</taxon>
        <taxon>Pseudomonadati</taxon>
        <taxon>Pseudomonadota</taxon>
        <taxon>Alphaproteobacteria</taxon>
        <taxon>Rhodospirillales</taxon>
        <taxon>Rhodospirillaceae</taxon>
        <taxon>Magnetospirillum</taxon>
    </lineage>
</organism>
<keyword evidence="2" id="KW-1185">Reference proteome</keyword>
<proteinExistence type="predicted"/>
<dbReference type="AlphaFoldDB" id="H8FWX0"/>
<sequence length="396" mass="44778">MGGGSVLIEINAEIALWRDLSTILRDVKFENPDVGPINALDEIDIFVISPPKCGTTALQRGFERLGRKVLHAHNDPTTYEAFPNGNILRDAGITLDVMFRYRRALGRGPLHIFCGYRDPVGWYLSLAGQFSLPLNDALRDELVRNISQVAPWVRYSFEETRAAIEAAVGFDILTEPVDLERGYSLMRQGDVTVVLYRFDRLDSLADYIRQTIDPAFTLTRERANLDETYRHYTENFRLPRKVCESIFQGSIFSHFFSEDDRLRLIEKYSGNPGQETRSISSPDETLWSYPPEALTRALYGYLLGRQPEPAAMVNTPTIIRSSQDVTVAVRGILESDEFKLNHPRAVLAAKAHGRLGRRPRIIDVGAQTLGPGSHIYDALMRYCEVEIIGFGNPPWK</sequence>
<gene>
    <name evidence="1" type="ORF">PHAMO_50003</name>
</gene>
<evidence type="ECO:0008006" key="3">
    <source>
        <dbReference type="Google" id="ProtNLM"/>
    </source>
</evidence>
<evidence type="ECO:0000313" key="1">
    <source>
        <dbReference type="EMBL" id="CCG42858.1"/>
    </source>
</evidence>
<dbReference type="InterPro" id="IPR027417">
    <property type="entry name" value="P-loop_NTPase"/>
</dbReference>
<dbReference type="eggNOG" id="ENOG5033VIY">
    <property type="taxonomic scope" value="Bacteria"/>
</dbReference>
<dbReference type="STRING" id="1150626.PHAMO_50003"/>
<dbReference type="SUPFAM" id="SSF52540">
    <property type="entry name" value="P-loop containing nucleoside triphosphate hydrolases"/>
    <property type="match status" value="1"/>
</dbReference>
<dbReference type="EMBL" id="CAHP01000045">
    <property type="protein sequence ID" value="CCG42858.1"/>
    <property type="molecule type" value="Genomic_DNA"/>
</dbReference>
<evidence type="ECO:0000313" key="2">
    <source>
        <dbReference type="Proteomes" id="UP000004169"/>
    </source>
</evidence>
<name>H8FWX0_MAGML</name>
<accession>H8FWX0</accession>
<reference evidence="1 2" key="1">
    <citation type="journal article" date="2012" name="J. Bacteriol.">
        <title>Draft Genome Sequence of the Purple Photosynthetic Bacterium Phaeospirillum molischianum DSM120, a Particularly Versatile Bacterium.</title>
        <authorList>
            <person name="Duquesne K."/>
            <person name="Prima V."/>
            <person name="Ji B."/>
            <person name="Rouy Z."/>
            <person name="Medigue C."/>
            <person name="Talla E."/>
            <person name="Sturgis J.N."/>
        </authorList>
    </citation>
    <scope>NUCLEOTIDE SEQUENCE [LARGE SCALE GENOMIC DNA]</scope>
    <source>
        <strain evidence="2">DSM120</strain>
    </source>
</reference>
<protein>
    <recommendedName>
        <fullName evidence="3">Sulfotransferase domain-containing protein</fullName>
    </recommendedName>
</protein>
<dbReference type="Proteomes" id="UP000004169">
    <property type="component" value="Unassembled WGS sequence"/>
</dbReference>